<dbReference type="InterPro" id="IPR001584">
    <property type="entry name" value="Integrase_cat-core"/>
</dbReference>
<protein>
    <submittedName>
        <fullName evidence="3">IS3 family transposase</fullName>
    </submittedName>
</protein>
<gene>
    <name evidence="3" type="ORF">H9L42_16705</name>
</gene>
<dbReference type="SUPFAM" id="SSF53098">
    <property type="entry name" value="Ribonuclease H-like"/>
    <property type="match status" value="1"/>
</dbReference>
<dbReference type="GO" id="GO:0015074">
    <property type="term" value="P:DNA integration"/>
    <property type="evidence" value="ECO:0007669"/>
    <property type="project" value="InterPro"/>
</dbReference>
<name>A0A923SS69_9FIRM</name>
<dbReference type="PROSITE" id="PS50994">
    <property type="entry name" value="INTEGRASE"/>
    <property type="match status" value="1"/>
</dbReference>
<evidence type="ECO:0000313" key="3">
    <source>
        <dbReference type="EMBL" id="MBC6681447.1"/>
    </source>
</evidence>
<dbReference type="EMBL" id="JACRYT010000060">
    <property type="protein sequence ID" value="MBC6681447.1"/>
    <property type="molecule type" value="Genomic_DNA"/>
</dbReference>
<dbReference type="Proteomes" id="UP000602647">
    <property type="component" value="Unassembled WGS sequence"/>
</dbReference>
<dbReference type="PANTHER" id="PTHR46889:SF4">
    <property type="entry name" value="TRANSPOSASE INSO FOR INSERTION SEQUENCE ELEMENT IS911B-RELATED"/>
    <property type="match status" value="1"/>
</dbReference>
<dbReference type="GO" id="GO:0006313">
    <property type="term" value="P:DNA transposition"/>
    <property type="evidence" value="ECO:0007669"/>
    <property type="project" value="InterPro"/>
</dbReference>
<dbReference type="GO" id="GO:0003677">
    <property type="term" value="F:DNA binding"/>
    <property type="evidence" value="ECO:0007669"/>
    <property type="project" value="InterPro"/>
</dbReference>
<dbReference type="InterPro" id="IPR025948">
    <property type="entry name" value="HTH-like_dom"/>
</dbReference>
<comment type="caution">
    <text evidence="3">The sequence shown here is derived from an EMBL/GenBank/DDBJ whole genome shotgun (WGS) entry which is preliminary data.</text>
</comment>
<accession>A0A923SS69</accession>
<comment type="function">
    <text evidence="1">Involved in the transposition of the insertion sequence.</text>
</comment>
<dbReference type="Gene3D" id="1.10.10.60">
    <property type="entry name" value="Homeodomain-like"/>
    <property type="match status" value="1"/>
</dbReference>
<dbReference type="Pfam" id="PF13276">
    <property type="entry name" value="HTH_21"/>
    <property type="match status" value="1"/>
</dbReference>
<dbReference type="RefSeq" id="WP_187304526.1">
    <property type="nucleotide sequence ID" value="NZ_JACRYT010000060.1"/>
</dbReference>
<feature type="domain" description="Integrase catalytic" evidence="2">
    <location>
        <begin position="224"/>
        <end position="387"/>
    </location>
</feature>
<evidence type="ECO:0000259" key="2">
    <source>
        <dbReference type="PROSITE" id="PS50994"/>
    </source>
</evidence>
<dbReference type="InterPro" id="IPR048020">
    <property type="entry name" value="Transpos_IS3"/>
</dbReference>
<dbReference type="Gene3D" id="3.30.420.10">
    <property type="entry name" value="Ribonuclease H-like superfamily/Ribonuclease H"/>
    <property type="match status" value="1"/>
</dbReference>
<reference evidence="3" key="1">
    <citation type="submission" date="2020-08" db="EMBL/GenBank/DDBJ databases">
        <title>Genome public.</title>
        <authorList>
            <person name="Liu C."/>
            <person name="Sun Q."/>
        </authorList>
    </citation>
    <scope>NUCLEOTIDE SEQUENCE</scope>
    <source>
        <strain evidence="3">BX12</strain>
    </source>
</reference>
<dbReference type="Pfam" id="PF01527">
    <property type="entry name" value="HTH_Tnp_1"/>
    <property type="match status" value="1"/>
</dbReference>
<dbReference type="InterPro" id="IPR036397">
    <property type="entry name" value="RNaseH_sf"/>
</dbReference>
<dbReference type="GO" id="GO:0004803">
    <property type="term" value="F:transposase activity"/>
    <property type="evidence" value="ECO:0007669"/>
    <property type="project" value="InterPro"/>
</dbReference>
<dbReference type="InterPro" id="IPR012337">
    <property type="entry name" value="RNaseH-like_sf"/>
</dbReference>
<dbReference type="SUPFAM" id="SSF46689">
    <property type="entry name" value="Homeodomain-like"/>
    <property type="match status" value="1"/>
</dbReference>
<evidence type="ECO:0000313" key="4">
    <source>
        <dbReference type="Proteomes" id="UP000602647"/>
    </source>
</evidence>
<dbReference type="InterPro" id="IPR009057">
    <property type="entry name" value="Homeodomain-like_sf"/>
</dbReference>
<dbReference type="InterPro" id="IPR050900">
    <property type="entry name" value="Transposase_IS3/IS150/IS904"/>
</dbReference>
<dbReference type="NCBIfam" id="NF033516">
    <property type="entry name" value="transpos_IS3"/>
    <property type="match status" value="1"/>
</dbReference>
<sequence length="387" mass="46066">MRKEVLIMPQNYTPEFKKKIVRLHLEEGRTYKSITAEYGVSKASISKWCREFSEECQTSPETKEEYDSMKEMLKLRKENEELRKENPFLKKSGGILCKRNRLEAYRFIEKYQKDFGLRWLLRRLDICPNAYYNYRKHRKADYYTQKSKVQAQIREIYHEHNGVDGYRSMTVYLARKGFHYSPITIHKYMNQEMGLYAIVRPKKPEYIHGKPHKVFENKLAQNFTAERANQKWCTDFTYLFLKNGEVRYNCSILDLYDRSIIASITDRHITSELAIRTLQKALDSQPMRKGELLLHSDQGAQYTSKAFVEYCESVHVTQSMSKAGCPYDNAPMERYFNTLKNECTNLYEFRTEEALYQTVEEFAYITYNHVRPHSFNGYQTPYQARIA</sequence>
<dbReference type="AlphaFoldDB" id="A0A923SS69"/>
<organism evidence="3 4">
    <name type="scientific">Zhenpiania hominis</name>
    <dbReference type="NCBI Taxonomy" id="2763644"/>
    <lineage>
        <taxon>Bacteria</taxon>
        <taxon>Bacillati</taxon>
        <taxon>Bacillota</taxon>
        <taxon>Clostridia</taxon>
        <taxon>Peptostreptococcales</taxon>
        <taxon>Anaerovoracaceae</taxon>
        <taxon>Zhenpiania</taxon>
    </lineage>
</organism>
<dbReference type="Pfam" id="PF00665">
    <property type="entry name" value="rve"/>
    <property type="match status" value="1"/>
</dbReference>
<dbReference type="PANTHER" id="PTHR46889">
    <property type="entry name" value="TRANSPOSASE INSF FOR INSERTION SEQUENCE IS3B-RELATED"/>
    <property type="match status" value="1"/>
</dbReference>
<keyword evidence="4" id="KW-1185">Reference proteome</keyword>
<evidence type="ECO:0000256" key="1">
    <source>
        <dbReference type="ARBA" id="ARBA00002286"/>
    </source>
</evidence>
<proteinExistence type="predicted"/>
<dbReference type="InterPro" id="IPR002514">
    <property type="entry name" value="Transposase_8"/>
</dbReference>